<feature type="region of interest" description="Disordered" evidence="1">
    <location>
        <begin position="126"/>
        <end position="145"/>
    </location>
</feature>
<dbReference type="AlphaFoldDB" id="A0A4P6DT11"/>
<keyword evidence="2" id="KW-1133">Transmembrane helix</keyword>
<accession>A0A4P6DT11</accession>
<feature type="transmembrane region" description="Helical" evidence="2">
    <location>
        <begin position="22"/>
        <end position="44"/>
    </location>
</feature>
<reference evidence="3 4" key="1">
    <citation type="submission" date="2019-01" db="EMBL/GenBank/DDBJ databases">
        <title>Complete genome sequence of Bifidobacterium gallinarum CACC 514.</title>
        <authorList>
            <person name="Jung M."/>
        </authorList>
    </citation>
    <scope>NUCLEOTIDE SEQUENCE [LARGE SCALE GENOMIC DNA]</scope>
    <source>
        <strain evidence="3 4">CACC 514</strain>
    </source>
</reference>
<evidence type="ECO:0000256" key="2">
    <source>
        <dbReference type="SAM" id="Phobius"/>
    </source>
</evidence>
<gene>
    <name evidence="3" type="ORF">ESN35_06465</name>
</gene>
<feature type="compositionally biased region" description="Basic and acidic residues" evidence="1">
    <location>
        <begin position="126"/>
        <end position="139"/>
    </location>
</feature>
<dbReference type="Proteomes" id="UP000293589">
    <property type="component" value="Chromosome"/>
</dbReference>
<name>A0A4P6DT11_9BIFI</name>
<evidence type="ECO:0000313" key="4">
    <source>
        <dbReference type="Proteomes" id="UP000293589"/>
    </source>
</evidence>
<organism evidence="3 4">
    <name type="scientific">Bifidobacterium pullorum subsp. gallinarum</name>
    <dbReference type="NCBI Taxonomy" id="78344"/>
    <lineage>
        <taxon>Bacteria</taxon>
        <taxon>Bacillati</taxon>
        <taxon>Actinomycetota</taxon>
        <taxon>Actinomycetes</taxon>
        <taxon>Bifidobacteriales</taxon>
        <taxon>Bifidobacteriaceae</taxon>
        <taxon>Bifidobacterium</taxon>
    </lineage>
</organism>
<dbReference type="EMBL" id="CP035464">
    <property type="protein sequence ID" value="QAY33083.1"/>
    <property type="molecule type" value="Genomic_DNA"/>
</dbReference>
<evidence type="ECO:0000313" key="3">
    <source>
        <dbReference type="EMBL" id="QAY33083.1"/>
    </source>
</evidence>
<dbReference type="KEGG" id="bgx:ESN35_06465"/>
<keyword evidence="2" id="KW-0472">Membrane</keyword>
<proteinExistence type="predicted"/>
<evidence type="ECO:0000256" key="1">
    <source>
        <dbReference type="SAM" id="MobiDB-lite"/>
    </source>
</evidence>
<keyword evidence="2" id="KW-0812">Transmembrane</keyword>
<protein>
    <submittedName>
        <fullName evidence="3">PRTRC system protein E</fullName>
    </submittedName>
</protein>
<sequence length="145" mass="16221">MACGFSACRTRTKEIDPVSEEVLIAIISGVCGGGVISSLVTALVTRRKTSAEAASIIAEASQRALDTVCSDVIQPLRDQIDYQEEQIQHLEGVQRKSFMMTRYTRDLFHWLQSFCEIVEPSFLEQHPKPRLPDELRPDIAPETIS</sequence>